<keyword evidence="2" id="KW-0808">Transferase</keyword>
<dbReference type="InterPro" id="IPR029063">
    <property type="entry name" value="SAM-dependent_MTases_sf"/>
</dbReference>
<dbReference type="PANTHER" id="PTHR34009">
    <property type="entry name" value="PROTEIN STAR"/>
    <property type="match status" value="1"/>
</dbReference>
<accession>A0A0M6Y1N5</accession>
<protein>
    <submittedName>
        <fullName evidence="2">Methyltransferase, FkbM family</fullName>
    </submittedName>
</protein>
<keyword evidence="2" id="KW-0489">Methyltransferase</keyword>
<dbReference type="OrthoDB" id="938855at2"/>
<dbReference type="GO" id="GO:0006888">
    <property type="term" value="P:endoplasmic reticulum to Golgi vesicle-mediated transport"/>
    <property type="evidence" value="ECO:0007669"/>
    <property type="project" value="TreeGrafter"/>
</dbReference>
<reference evidence="3" key="1">
    <citation type="submission" date="2015-07" db="EMBL/GenBank/DDBJ databases">
        <authorList>
            <person name="Rodrigo-Torres Lidia"/>
            <person name="Arahal R.David."/>
        </authorList>
    </citation>
    <scope>NUCLEOTIDE SEQUENCE [LARGE SCALE GENOMIC DNA]</scope>
    <source>
        <strain evidence="3">CECT 4801</strain>
    </source>
</reference>
<dbReference type="GO" id="GO:0005737">
    <property type="term" value="C:cytoplasm"/>
    <property type="evidence" value="ECO:0007669"/>
    <property type="project" value="GOC"/>
</dbReference>
<dbReference type="AlphaFoldDB" id="A0A0M6Y1N5"/>
<dbReference type="EMBL" id="CXST01000001">
    <property type="protein sequence ID" value="CTQ43604.1"/>
    <property type="molecule type" value="Genomic_DNA"/>
</dbReference>
<dbReference type="STRING" id="187304.B0E33_19760"/>
<organism evidence="2 3">
    <name type="scientific">Roseibium aggregatum</name>
    <dbReference type="NCBI Taxonomy" id="187304"/>
    <lineage>
        <taxon>Bacteria</taxon>
        <taxon>Pseudomonadati</taxon>
        <taxon>Pseudomonadota</taxon>
        <taxon>Alphaproteobacteria</taxon>
        <taxon>Hyphomicrobiales</taxon>
        <taxon>Stappiaceae</taxon>
        <taxon>Roseibium</taxon>
    </lineage>
</organism>
<dbReference type="Gene3D" id="3.40.50.150">
    <property type="entry name" value="Vaccinia Virus protein VP39"/>
    <property type="match status" value="1"/>
</dbReference>
<proteinExistence type="predicted"/>
<dbReference type="GO" id="GO:0005886">
    <property type="term" value="C:plasma membrane"/>
    <property type="evidence" value="ECO:0007669"/>
    <property type="project" value="TreeGrafter"/>
</dbReference>
<dbReference type="InterPro" id="IPR006342">
    <property type="entry name" value="FkbM_mtfrase"/>
</dbReference>
<feature type="domain" description="Methyltransferase FkbM" evidence="1">
    <location>
        <begin position="81"/>
        <end position="241"/>
    </location>
</feature>
<dbReference type="InterPro" id="IPR053202">
    <property type="entry name" value="EGF_Rcpt_Signaling_Reg"/>
</dbReference>
<dbReference type="PANTHER" id="PTHR34009:SF2">
    <property type="entry name" value="PROTEIN STAR"/>
    <property type="match status" value="1"/>
</dbReference>
<dbReference type="GO" id="GO:0032259">
    <property type="term" value="P:methylation"/>
    <property type="evidence" value="ECO:0007669"/>
    <property type="project" value="UniProtKB-KW"/>
</dbReference>
<sequence>MTMPEFYSEYSPQALTDLRETLVGQLKHVFGPSRGGLRHEIWAVEKALGMHQQYFSQSGQDKFLNDEILKHRTGGVFLELGGYDGLTGSNSLFFEKELGWTGLLIEPSPANFAKATSVRGCSCLNAAVGSPTPFADFLEIRAGYTQSGGLLANIAPDLLERIRQHPEHDERIAKIPVRSIREILADAGIEHIDYVSLDVEGGEMAVLEEFPFETIPVEVWTIENITDSPEIPTFMAGKGYEVIEFIGIDEVYRAT</sequence>
<evidence type="ECO:0000313" key="2">
    <source>
        <dbReference type="EMBL" id="CTQ43604.1"/>
    </source>
</evidence>
<dbReference type="SUPFAM" id="SSF53335">
    <property type="entry name" value="S-adenosyl-L-methionine-dependent methyltransferases"/>
    <property type="match status" value="1"/>
</dbReference>
<evidence type="ECO:0000313" key="3">
    <source>
        <dbReference type="Proteomes" id="UP000048926"/>
    </source>
</evidence>
<dbReference type="Proteomes" id="UP000048926">
    <property type="component" value="Unassembled WGS sequence"/>
</dbReference>
<dbReference type="Pfam" id="PF05050">
    <property type="entry name" value="Methyltransf_21"/>
    <property type="match status" value="1"/>
</dbReference>
<dbReference type="GO" id="GO:0016197">
    <property type="term" value="P:endosomal transport"/>
    <property type="evidence" value="ECO:0007669"/>
    <property type="project" value="TreeGrafter"/>
</dbReference>
<evidence type="ECO:0000259" key="1">
    <source>
        <dbReference type="Pfam" id="PF05050"/>
    </source>
</evidence>
<dbReference type="GO" id="GO:0008168">
    <property type="term" value="F:methyltransferase activity"/>
    <property type="evidence" value="ECO:0007669"/>
    <property type="project" value="UniProtKB-KW"/>
</dbReference>
<dbReference type="RefSeq" id="WP_055655796.1">
    <property type="nucleotide sequence ID" value="NZ_CXST01000001.1"/>
</dbReference>
<gene>
    <name evidence="2" type="ORF">LAL4801_02044</name>
</gene>
<keyword evidence="3" id="KW-1185">Reference proteome</keyword>
<name>A0A0M6Y1N5_9HYPH</name>